<dbReference type="OrthoDB" id="8244157at2"/>
<evidence type="ECO:0000313" key="2">
    <source>
        <dbReference type="Proteomes" id="UP000231194"/>
    </source>
</evidence>
<comment type="caution">
    <text evidence="1">The sequence shown here is derived from an EMBL/GenBank/DDBJ whole genome shotgun (WGS) entry which is preliminary data.</text>
</comment>
<dbReference type="AlphaFoldDB" id="A0A2M8RFY3"/>
<gene>
    <name evidence="1" type="ORF">CVM73_04075</name>
</gene>
<dbReference type="RefSeq" id="WP_036017547.1">
    <property type="nucleotide sequence ID" value="NZ_PGVG01000002.1"/>
</dbReference>
<dbReference type="Proteomes" id="UP000231194">
    <property type="component" value="Unassembled WGS sequence"/>
</dbReference>
<accession>A0A2M8RFY3</accession>
<dbReference type="EMBL" id="PGVG01000002">
    <property type="protein sequence ID" value="PJG56729.1"/>
    <property type="molecule type" value="Genomic_DNA"/>
</dbReference>
<evidence type="ECO:0000313" key="1">
    <source>
        <dbReference type="EMBL" id="PJG56729.1"/>
    </source>
</evidence>
<proteinExistence type="predicted"/>
<organism evidence="1 2">
    <name type="scientific">Bradyrhizobium forestalis</name>
    <dbReference type="NCBI Taxonomy" id="1419263"/>
    <lineage>
        <taxon>Bacteria</taxon>
        <taxon>Pseudomonadati</taxon>
        <taxon>Pseudomonadota</taxon>
        <taxon>Alphaproteobacteria</taxon>
        <taxon>Hyphomicrobiales</taxon>
        <taxon>Nitrobacteraceae</taxon>
        <taxon>Bradyrhizobium</taxon>
    </lineage>
</organism>
<sequence length="62" mass="7094">MRFAFVLVNGRTPFRQTWCMQCCEPISGGYLREIATRLPYCDHQCYALFCEALAKDGVRAVS</sequence>
<keyword evidence="2" id="KW-1185">Reference proteome</keyword>
<reference evidence="1 2" key="1">
    <citation type="submission" date="2017-11" db="EMBL/GenBank/DDBJ databases">
        <title>Bradyrhizobium forestalis sp. nov., an efficient nitrogen-fixing bacterium isolated from nodules of forest legume species in the Amazon.</title>
        <authorList>
            <person name="Costa E.M."/>
            <person name="Guimaraes A."/>
            <person name="Carvalho T.S."/>
            <person name="Rodrigues T.L."/>
            <person name="Ribeiro P.R.A."/>
            <person name="Lebbe L."/>
            <person name="Willems A."/>
            <person name="Moreira F.M.S."/>
        </authorList>
    </citation>
    <scope>NUCLEOTIDE SEQUENCE [LARGE SCALE GENOMIC DNA]</scope>
    <source>
        <strain evidence="1 2">INPA54B</strain>
    </source>
</reference>
<protein>
    <submittedName>
        <fullName evidence="1">Uncharacterized protein</fullName>
    </submittedName>
</protein>
<name>A0A2M8RFY3_9BRAD</name>